<accession>A0ABQ3PQB4</accession>
<organism evidence="1 2">
    <name type="scientific">Streptomyces hydrogenans</name>
    <dbReference type="NCBI Taxonomy" id="1873719"/>
    <lineage>
        <taxon>Bacteria</taxon>
        <taxon>Bacillati</taxon>
        <taxon>Actinomycetota</taxon>
        <taxon>Actinomycetes</taxon>
        <taxon>Kitasatosporales</taxon>
        <taxon>Streptomycetaceae</taxon>
        <taxon>Streptomyces</taxon>
    </lineage>
</organism>
<proteinExistence type="predicted"/>
<dbReference type="EMBL" id="BNDW01000117">
    <property type="protein sequence ID" value="GHI27199.1"/>
    <property type="molecule type" value="Genomic_DNA"/>
</dbReference>
<sequence length="205" mass="22936">MGLMTLTDRTPPTMTFNDHLQHLVERALASIPAADTRDIYAVSFLIDNEEDDPRQPTVTIGYNTETQARRSIQDASDQAEARWNYAFWIQNELTVVGNLTSDPAGATARQEWITELGLWYAEPTDLVDWNSVIGPLAEQIAARFSQTCCQLARTLHTTGVIERSVGRTVPVIVHELEYYEAIARQTEAANPPGLADEFTSWVRQG</sequence>
<gene>
    <name evidence="1" type="ORF">Shyd_85700</name>
</gene>
<evidence type="ECO:0000313" key="1">
    <source>
        <dbReference type="EMBL" id="GHI27199.1"/>
    </source>
</evidence>
<keyword evidence="2" id="KW-1185">Reference proteome</keyword>
<reference evidence="1" key="1">
    <citation type="submission" date="2024-05" db="EMBL/GenBank/DDBJ databases">
        <title>Whole genome shotgun sequence of Streptomyces hydrogenans NBRC 13475.</title>
        <authorList>
            <person name="Komaki H."/>
            <person name="Tamura T."/>
        </authorList>
    </citation>
    <scope>NUCLEOTIDE SEQUENCE</scope>
    <source>
        <strain evidence="1">NBRC 13475</strain>
    </source>
</reference>
<dbReference type="Proteomes" id="UP001052739">
    <property type="component" value="Unassembled WGS sequence"/>
</dbReference>
<comment type="caution">
    <text evidence="1">The sequence shown here is derived from an EMBL/GenBank/DDBJ whole genome shotgun (WGS) entry which is preliminary data.</text>
</comment>
<evidence type="ECO:0000313" key="2">
    <source>
        <dbReference type="Proteomes" id="UP001052739"/>
    </source>
</evidence>
<name>A0ABQ3PQB4_9ACTN</name>
<protein>
    <submittedName>
        <fullName evidence="1">Uncharacterized protein</fullName>
    </submittedName>
</protein>